<keyword evidence="1" id="KW-0677">Repeat</keyword>
<gene>
    <name evidence="4" type="ORF">ARC20_10465</name>
</gene>
<evidence type="ECO:0000256" key="1">
    <source>
        <dbReference type="ARBA" id="ARBA00022737"/>
    </source>
</evidence>
<keyword evidence="2 3" id="KW-0802">TPR repeat</keyword>
<dbReference type="InterPro" id="IPR019734">
    <property type="entry name" value="TPR_rpt"/>
</dbReference>
<reference evidence="4 5" key="1">
    <citation type="submission" date="2015-10" db="EMBL/GenBank/DDBJ databases">
        <title>Genome sequencing and analysis of members of genus Stenotrophomonas.</title>
        <authorList>
            <person name="Patil P.P."/>
            <person name="Midha S."/>
            <person name="Patil P.B."/>
        </authorList>
    </citation>
    <scope>NUCLEOTIDE SEQUENCE [LARGE SCALE GENOMIC DNA]</scope>
    <source>
        <strain evidence="4 5">JCM 16536</strain>
    </source>
</reference>
<dbReference type="AlphaFoldDB" id="A0A0R0AL42"/>
<protein>
    <submittedName>
        <fullName evidence="4">Fimbrial protein</fullName>
    </submittedName>
</protein>
<dbReference type="EMBL" id="LLXU01000079">
    <property type="protein sequence ID" value="KRG42834.1"/>
    <property type="molecule type" value="Genomic_DNA"/>
</dbReference>
<dbReference type="PANTHER" id="PTHR44858:SF1">
    <property type="entry name" value="UDP-N-ACETYLGLUCOSAMINE--PEPTIDE N-ACETYLGLUCOSAMINYLTRANSFERASE SPINDLY-RELATED"/>
    <property type="match status" value="1"/>
</dbReference>
<dbReference type="OrthoDB" id="9814042at2"/>
<evidence type="ECO:0000313" key="5">
    <source>
        <dbReference type="Proteomes" id="UP000051802"/>
    </source>
</evidence>
<proteinExistence type="predicted"/>
<evidence type="ECO:0000313" key="4">
    <source>
        <dbReference type="EMBL" id="KRG42834.1"/>
    </source>
</evidence>
<name>A0A0R0AL42_9GAMM</name>
<comment type="caution">
    <text evidence="4">The sequence shown here is derived from an EMBL/GenBank/DDBJ whole genome shotgun (WGS) entry which is preliminary data.</text>
</comment>
<dbReference type="PANTHER" id="PTHR44858">
    <property type="entry name" value="TETRATRICOPEPTIDE REPEAT PROTEIN 6"/>
    <property type="match status" value="1"/>
</dbReference>
<dbReference type="NCBIfam" id="TIGR02521">
    <property type="entry name" value="type_IV_pilW"/>
    <property type="match status" value="1"/>
</dbReference>
<dbReference type="SMART" id="SM00028">
    <property type="entry name" value="TPR"/>
    <property type="match status" value="2"/>
</dbReference>
<feature type="repeat" description="TPR" evidence="3">
    <location>
        <begin position="162"/>
        <end position="195"/>
    </location>
</feature>
<evidence type="ECO:0000256" key="3">
    <source>
        <dbReference type="PROSITE-ProRule" id="PRU00339"/>
    </source>
</evidence>
<accession>A0A0R0AL42</accession>
<dbReference type="STRING" id="676599.ARC20_10465"/>
<dbReference type="Gene3D" id="1.25.40.10">
    <property type="entry name" value="Tetratricopeptide repeat domain"/>
    <property type="match status" value="1"/>
</dbReference>
<dbReference type="Proteomes" id="UP000051802">
    <property type="component" value="Unassembled WGS sequence"/>
</dbReference>
<dbReference type="PROSITE" id="PS50005">
    <property type="entry name" value="TPR"/>
    <property type="match status" value="2"/>
</dbReference>
<dbReference type="InterPro" id="IPR013360">
    <property type="entry name" value="Pilus_4_PilW"/>
</dbReference>
<keyword evidence="5" id="KW-1185">Reference proteome</keyword>
<organism evidence="4 5">
    <name type="scientific">Stenotrophomonas panacihumi</name>
    <dbReference type="NCBI Taxonomy" id="676599"/>
    <lineage>
        <taxon>Bacteria</taxon>
        <taxon>Pseudomonadati</taxon>
        <taxon>Pseudomonadota</taxon>
        <taxon>Gammaproteobacteria</taxon>
        <taxon>Lysobacterales</taxon>
        <taxon>Lysobacteraceae</taxon>
        <taxon>Stenotrophomonas</taxon>
    </lineage>
</organism>
<evidence type="ECO:0000256" key="2">
    <source>
        <dbReference type="ARBA" id="ARBA00022803"/>
    </source>
</evidence>
<dbReference type="InterPro" id="IPR011990">
    <property type="entry name" value="TPR-like_helical_dom_sf"/>
</dbReference>
<dbReference type="PROSITE" id="PS51257">
    <property type="entry name" value="PROKAR_LIPOPROTEIN"/>
    <property type="match status" value="1"/>
</dbReference>
<dbReference type="InterPro" id="IPR050498">
    <property type="entry name" value="Ycf3"/>
</dbReference>
<feature type="repeat" description="TPR" evidence="3">
    <location>
        <begin position="92"/>
        <end position="125"/>
    </location>
</feature>
<dbReference type="SUPFAM" id="SSF48452">
    <property type="entry name" value="TPR-like"/>
    <property type="match status" value="1"/>
</dbReference>
<dbReference type="Pfam" id="PF13181">
    <property type="entry name" value="TPR_8"/>
    <property type="match status" value="1"/>
</dbReference>
<sequence>MTRRHELTLLLLIAAVLVTAGCGTGSRTAKAGKVKRIESVAPRYDVRDDPATRQRLARQEKLGLAVNRLQGNDIAAADALVREVIKQDPRLADAYTVQALVRDRQGDAAGAGEAYRKAAELAPDQGDTLNNYGAWLCGSGFAAEALVWFDRALAAPNYRTPAAALANAGGCALQSGQGERAASDLDKALQLDPTNAYALESMARYQVSQRHYFEARAFNERRLAAAPATSSVLQLAIQIEHGLGDKAAASRYQQRLVQEFPQTSTANPGAKAL</sequence>